<feature type="region of interest" description="Disordered" evidence="1">
    <location>
        <begin position="1"/>
        <end position="46"/>
    </location>
</feature>
<dbReference type="AlphaFoldDB" id="A0A1F6MBY5"/>
<evidence type="ECO:0000256" key="1">
    <source>
        <dbReference type="SAM" id="MobiDB-lite"/>
    </source>
</evidence>
<name>A0A1F6MBY5_9BACT</name>
<dbReference type="Proteomes" id="UP000177953">
    <property type="component" value="Unassembled WGS sequence"/>
</dbReference>
<protein>
    <submittedName>
        <fullName evidence="2">Uncharacterized protein</fullName>
    </submittedName>
</protein>
<dbReference type="EMBL" id="MFPU01000060">
    <property type="protein sequence ID" value="OGH69172.1"/>
    <property type="molecule type" value="Genomic_DNA"/>
</dbReference>
<accession>A0A1F6MBY5</accession>
<comment type="caution">
    <text evidence="2">The sequence shown here is derived from an EMBL/GenBank/DDBJ whole genome shotgun (WGS) entry which is preliminary data.</text>
</comment>
<gene>
    <name evidence="2" type="ORF">A2754_01115</name>
</gene>
<proteinExistence type="predicted"/>
<feature type="compositionally biased region" description="Polar residues" evidence="1">
    <location>
        <begin position="24"/>
        <end position="39"/>
    </location>
</feature>
<organism evidence="2 3">
    <name type="scientific">Candidatus Magasanikbacteria bacterium RIFCSPHIGHO2_01_FULL_47_8</name>
    <dbReference type="NCBI Taxonomy" id="1798673"/>
    <lineage>
        <taxon>Bacteria</taxon>
        <taxon>Candidatus Magasanikiibacteriota</taxon>
    </lineage>
</organism>
<evidence type="ECO:0000313" key="3">
    <source>
        <dbReference type="Proteomes" id="UP000177953"/>
    </source>
</evidence>
<sequence length="177" mass="19940">MFFMSASPEQVSNKKNAEWRAPQPESQVSSRSVSENGTEAKSIDLEWMQKTGMSRYELALKREDIRKAKGSKSEKVGSYMSDLIKEHGRLDDATKMVTRNFDQPLFGKDTIVNIPAEDVPVEYYEGEAPDQGWMIENASPDEEGKITVKKLMSKGAAMEWTGPIKVLEVYLAEVNQN</sequence>
<evidence type="ECO:0000313" key="2">
    <source>
        <dbReference type="EMBL" id="OGH69172.1"/>
    </source>
</evidence>
<reference evidence="2 3" key="1">
    <citation type="journal article" date="2016" name="Nat. Commun.">
        <title>Thousands of microbial genomes shed light on interconnected biogeochemical processes in an aquifer system.</title>
        <authorList>
            <person name="Anantharaman K."/>
            <person name="Brown C.T."/>
            <person name="Hug L.A."/>
            <person name="Sharon I."/>
            <person name="Castelle C.J."/>
            <person name="Probst A.J."/>
            <person name="Thomas B.C."/>
            <person name="Singh A."/>
            <person name="Wilkins M.J."/>
            <person name="Karaoz U."/>
            <person name="Brodie E.L."/>
            <person name="Williams K.H."/>
            <person name="Hubbard S.S."/>
            <person name="Banfield J.F."/>
        </authorList>
    </citation>
    <scope>NUCLEOTIDE SEQUENCE [LARGE SCALE GENOMIC DNA]</scope>
</reference>